<feature type="compositionally biased region" description="Low complexity" evidence="13">
    <location>
        <begin position="1"/>
        <end position="15"/>
    </location>
</feature>
<dbReference type="InterPro" id="IPR029041">
    <property type="entry name" value="FAD-linked_oxidoreductase-like"/>
</dbReference>
<evidence type="ECO:0000256" key="3">
    <source>
        <dbReference type="ARBA" id="ARBA00006743"/>
    </source>
</evidence>
<dbReference type="InterPro" id="IPR004620">
    <property type="entry name" value="MTHF_reductase_bac"/>
</dbReference>
<name>A0A6M4XED5_9ACTN</name>
<dbReference type="RefSeq" id="WP_171394658.1">
    <property type="nucleotide sequence ID" value="NZ_CP049838.1"/>
</dbReference>
<evidence type="ECO:0000313" key="15">
    <source>
        <dbReference type="EMBL" id="QJT06463.1"/>
    </source>
</evidence>
<keyword evidence="5 12" id="KW-0285">Flavoprotein</keyword>
<organism evidence="15 16">
    <name type="scientific">Streptomyces asoensis</name>
    <dbReference type="NCBI Taxonomy" id="249586"/>
    <lineage>
        <taxon>Bacteria</taxon>
        <taxon>Bacillati</taxon>
        <taxon>Actinomycetota</taxon>
        <taxon>Actinomycetes</taxon>
        <taxon>Kitasatosporales</taxon>
        <taxon>Streptomycetaceae</taxon>
        <taxon>Streptomyces</taxon>
    </lineage>
</organism>
<dbReference type="InterPro" id="IPR003171">
    <property type="entry name" value="Mehydrof_redctse-like"/>
</dbReference>
<dbReference type="EMBL" id="CP049838">
    <property type="protein sequence ID" value="QJT06463.1"/>
    <property type="molecule type" value="Genomic_DNA"/>
</dbReference>
<comment type="cofactor">
    <cofactor evidence="1 12">
        <name>FAD</name>
        <dbReference type="ChEBI" id="CHEBI:57692"/>
    </cofactor>
</comment>
<gene>
    <name evidence="15" type="primary">metF</name>
    <name evidence="14" type="ORF">G9272_00505</name>
    <name evidence="15" type="ORF">G9272_44390</name>
</gene>
<dbReference type="PANTHER" id="PTHR45754">
    <property type="entry name" value="METHYLENETETRAHYDROFOLATE REDUCTASE"/>
    <property type="match status" value="1"/>
</dbReference>
<comment type="pathway">
    <text evidence="10">Amino-acid biosynthesis; L-methionine biosynthesis via de novo pathway.</text>
</comment>
<comment type="pathway">
    <text evidence="2 12">One-carbon metabolism; tetrahydrofolate interconversion.</text>
</comment>
<dbReference type="GO" id="GO:0009086">
    <property type="term" value="P:methionine biosynthetic process"/>
    <property type="evidence" value="ECO:0007669"/>
    <property type="project" value="UniProtKB-KW"/>
</dbReference>
<evidence type="ECO:0000313" key="16">
    <source>
        <dbReference type="Proteomes" id="UP000502665"/>
    </source>
</evidence>
<reference evidence="15" key="1">
    <citation type="submission" date="2020-03" db="EMBL/GenBank/DDBJ databases">
        <title>Molecular networking-based the target discovery of potent antiproliferative macrolactams: 5/6/7/16 polycyclic ansamycins and glycosylated trienomycin from Streptomyces cacaoi subsp. asoensis.</title>
        <authorList>
            <person name="Liu L.-L."/>
        </authorList>
    </citation>
    <scope>NUCLEOTIDE SEQUENCE [LARGE SCALE GENOMIC DNA]</scope>
    <source>
        <strain evidence="15">H2S5</strain>
    </source>
</reference>
<dbReference type="GO" id="GO:0035999">
    <property type="term" value="P:tetrahydrofolate interconversion"/>
    <property type="evidence" value="ECO:0007669"/>
    <property type="project" value="UniProtKB-UniPathway"/>
</dbReference>
<keyword evidence="6 12" id="KW-0274">FAD</keyword>
<feature type="region of interest" description="Disordered" evidence="13">
    <location>
        <begin position="1"/>
        <end position="51"/>
    </location>
</feature>
<evidence type="ECO:0000256" key="12">
    <source>
        <dbReference type="RuleBase" id="RU003862"/>
    </source>
</evidence>
<evidence type="ECO:0000256" key="10">
    <source>
        <dbReference type="ARBA" id="ARBA00034478"/>
    </source>
</evidence>
<dbReference type="AlphaFoldDB" id="A0A6M4XED5"/>
<dbReference type="Proteomes" id="UP000502665">
    <property type="component" value="Chromosome"/>
</dbReference>
<keyword evidence="4" id="KW-0028">Amino-acid biosynthesis</keyword>
<dbReference type="GO" id="GO:0005829">
    <property type="term" value="C:cytosol"/>
    <property type="evidence" value="ECO:0007669"/>
    <property type="project" value="InterPro"/>
</dbReference>
<comment type="similarity">
    <text evidence="3 12">Belongs to the methylenetetrahydrofolate reductase family.</text>
</comment>
<dbReference type="GO" id="GO:0106312">
    <property type="term" value="F:methylenetetrahydrofolate reductase (NADH) activity"/>
    <property type="evidence" value="ECO:0007669"/>
    <property type="project" value="UniProtKB-EC"/>
</dbReference>
<evidence type="ECO:0000256" key="8">
    <source>
        <dbReference type="ARBA" id="ARBA00023027"/>
    </source>
</evidence>
<evidence type="ECO:0000256" key="2">
    <source>
        <dbReference type="ARBA" id="ARBA00004777"/>
    </source>
</evidence>
<accession>A0A6M4XED5</accession>
<dbReference type="Gene3D" id="3.20.20.220">
    <property type="match status" value="1"/>
</dbReference>
<evidence type="ECO:0000256" key="9">
    <source>
        <dbReference type="ARBA" id="ARBA00023167"/>
    </source>
</evidence>
<keyword evidence="16" id="KW-1185">Reference proteome</keyword>
<evidence type="ECO:0000256" key="5">
    <source>
        <dbReference type="ARBA" id="ARBA00022630"/>
    </source>
</evidence>
<dbReference type="UniPathway" id="UPA00193"/>
<dbReference type="GO" id="GO:0071949">
    <property type="term" value="F:FAD binding"/>
    <property type="evidence" value="ECO:0007669"/>
    <property type="project" value="TreeGrafter"/>
</dbReference>
<dbReference type="NCBIfam" id="TIGR00676">
    <property type="entry name" value="fadh2"/>
    <property type="match status" value="1"/>
</dbReference>
<dbReference type="EC" id="1.5.1.54" evidence="12"/>
<keyword evidence="7 12" id="KW-0560">Oxidoreductase</keyword>
<dbReference type="CDD" id="cd00537">
    <property type="entry name" value="MTHFR"/>
    <property type="match status" value="1"/>
</dbReference>
<feature type="compositionally biased region" description="Pro residues" evidence="13">
    <location>
        <begin position="28"/>
        <end position="39"/>
    </location>
</feature>
<evidence type="ECO:0000256" key="1">
    <source>
        <dbReference type="ARBA" id="ARBA00001974"/>
    </source>
</evidence>
<evidence type="ECO:0000256" key="6">
    <source>
        <dbReference type="ARBA" id="ARBA00022827"/>
    </source>
</evidence>
<sequence length="335" mass="36522">MTPGRPRPAAGARGARGTGVREQAPAPRHLPQPAAPQPDRPGGARPPATTFSFEFFPPKTAAGEQTLWKAIRRIEPLRPDFVSVTYGAGGSSRDRTVAVTRRIAAETTLRPVAHLTAVGHPVAELRHIIGRYADAGIRDVLVLRGDPPGDPKGAWTAHPQGFAYASQLVELVRSLGDFRIGVAAFPERHPRSRDWESDIRHFVAKCRAGADYAITQMFFHVEDYLRLRDRVAAAGCDIPIIPEIMPATDHRQIARFAELCDAAFPEDLAARLHAARDDPRDAHRIGVEYATAMAERLLAEGAPGLHYITLNKSTAALDIHRNVLSSPSARILHAC</sequence>
<protein>
    <recommendedName>
        <fullName evidence="12">Methylenetetrahydrofolate reductase</fullName>
        <ecNumber evidence="12">1.5.1.54</ecNumber>
    </recommendedName>
</protein>
<evidence type="ECO:0000256" key="11">
    <source>
        <dbReference type="ARBA" id="ARBA00048628"/>
    </source>
</evidence>
<keyword evidence="8" id="KW-0520">NAD</keyword>
<evidence type="ECO:0000256" key="4">
    <source>
        <dbReference type="ARBA" id="ARBA00022605"/>
    </source>
</evidence>
<dbReference type="PANTHER" id="PTHR45754:SF3">
    <property type="entry name" value="METHYLENETETRAHYDROFOLATE REDUCTASE (NADPH)"/>
    <property type="match status" value="1"/>
</dbReference>
<keyword evidence="9" id="KW-0486">Methionine biosynthesis</keyword>
<evidence type="ECO:0000256" key="13">
    <source>
        <dbReference type="SAM" id="MobiDB-lite"/>
    </source>
</evidence>
<dbReference type="SUPFAM" id="SSF51730">
    <property type="entry name" value="FAD-linked oxidoreductase"/>
    <property type="match status" value="1"/>
</dbReference>
<dbReference type="EMBL" id="CP049838">
    <property type="protein sequence ID" value="QJS99006.1"/>
    <property type="molecule type" value="Genomic_DNA"/>
</dbReference>
<evidence type="ECO:0000313" key="14">
    <source>
        <dbReference type="EMBL" id="QJS99006.1"/>
    </source>
</evidence>
<proteinExistence type="inferred from homology"/>
<comment type="catalytic activity">
    <reaction evidence="11">
        <text>(6S)-5-methyl-5,6,7,8-tetrahydrofolate + NAD(+) = (6R)-5,10-methylene-5,6,7,8-tetrahydrofolate + NADH + H(+)</text>
        <dbReference type="Rhea" id="RHEA:19821"/>
        <dbReference type="ChEBI" id="CHEBI:15378"/>
        <dbReference type="ChEBI" id="CHEBI:15636"/>
        <dbReference type="ChEBI" id="CHEBI:18608"/>
        <dbReference type="ChEBI" id="CHEBI:57540"/>
        <dbReference type="ChEBI" id="CHEBI:57945"/>
        <dbReference type="EC" id="1.5.1.54"/>
    </reaction>
    <physiologicalReaction direction="right-to-left" evidence="11">
        <dbReference type="Rhea" id="RHEA:19823"/>
    </physiologicalReaction>
</comment>
<evidence type="ECO:0000256" key="7">
    <source>
        <dbReference type="ARBA" id="ARBA00023002"/>
    </source>
</evidence>
<dbReference type="Pfam" id="PF02219">
    <property type="entry name" value="MTHFR"/>
    <property type="match status" value="1"/>
</dbReference>